<dbReference type="AlphaFoldDB" id="A0A0K1PMT3"/>
<dbReference type="SUPFAM" id="SSF50370">
    <property type="entry name" value="Ricin B-like lectins"/>
    <property type="match status" value="1"/>
</dbReference>
<name>A0A0K1PMT3_9BACT</name>
<evidence type="ECO:0008006" key="5">
    <source>
        <dbReference type="Google" id="ProtNLM"/>
    </source>
</evidence>
<organism evidence="3 4">
    <name type="scientific">Labilithrix luteola</name>
    <dbReference type="NCBI Taxonomy" id="1391654"/>
    <lineage>
        <taxon>Bacteria</taxon>
        <taxon>Pseudomonadati</taxon>
        <taxon>Myxococcota</taxon>
        <taxon>Polyangia</taxon>
        <taxon>Polyangiales</taxon>
        <taxon>Labilitrichaceae</taxon>
        <taxon>Labilithrix</taxon>
    </lineage>
</organism>
<protein>
    <recommendedName>
        <fullName evidence="5">Type IV fimbrial biogenesis protein PilY1</fullName>
    </recommendedName>
</protein>
<accession>A0A0K1PMT3</accession>
<evidence type="ECO:0000256" key="2">
    <source>
        <dbReference type="SAM" id="SignalP"/>
    </source>
</evidence>
<dbReference type="InterPro" id="IPR035992">
    <property type="entry name" value="Ricin_B-like_lectins"/>
</dbReference>
<dbReference type="RefSeq" id="WP_146646369.1">
    <property type="nucleotide sequence ID" value="NZ_CP012333.1"/>
</dbReference>
<feature type="compositionally biased region" description="Low complexity" evidence="1">
    <location>
        <begin position="44"/>
        <end position="53"/>
    </location>
</feature>
<feature type="signal peptide" evidence="2">
    <location>
        <begin position="1"/>
        <end position="23"/>
    </location>
</feature>
<sequence>MKRHRSMLSSTVFGLLSAAVVAAACADQTETDGAAPPETRLPDNGDAAGATTDGGDGDVFVNPGCEASNTCAPPPVDCAAVDFCAVTAPMASDVVLNGIWGSSATDIWAVGSRGTILHGNGNTFSTVPSGTNVALFSVFGTASDDVWIAASRAPLHSKALPDGGLEWESVQGERWVDDLASEGRTWTLWGSSKDAIWMGGAYSSRFGAPGSFWSKGTSEDGGVVWNAETVYRQFDTSGWDATIRGIWGAGPNDVWGVGQQGYIFRYEPASQETPARWLAWDSQTTNTLEGIWGSSTSDIWIVGSVGTIRHSTGAPSTFDVVNSPTSLALHAVWGSSPNDVWIVGDEGTLLHWDGTAWSIADAGLPPGSRPNLYGIWGTGPNDVWIVGEGVILHRTTQNRNRP</sequence>
<gene>
    <name evidence="3" type="ORF">AKJ09_01486</name>
</gene>
<dbReference type="KEGG" id="llu:AKJ09_01486"/>
<keyword evidence="2" id="KW-0732">Signal</keyword>
<dbReference type="OrthoDB" id="5483347at2"/>
<evidence type="ECO:0000313" key="4">
    <source>
        <dbReference type="Proteomes" id="UP000064967"/>
    </source>
</evidence>
<proteinExistence type="predicted"/>
<reference evidence="3 4" key="1">
    <citation type="submission" date="2015-08" db="EMBL/GenBank/DDBJ databases">
        <authorList>
            <person name="Babu N.S."/>
            <person name="Beckwith C.J."/>
            <person name="Beseler K.G."/>
            <person name="Brison A."/>
            <person name="Carone J.V."/>
            <person name="Caskin T.P."/>
            <person name="Diamond M."/>
            <person name="Durham M.E."/>
            <person name="Foxe J.M."/>
            <person name="Go M."/>
            <person name="Henderson B.A."/>
            <person name="Jones I.B."/>
            <person name="McGettigan J.A."/>
            <person name="Micheletti S.J."/>
            <person name="Nasrallah M.E."/>
            <person name="Ortiz D."/>
            <person name="Piller C.R."/>
            <person name="Privatt S.R."/>
            <person name="Schneider S.L."/>
            <person name="Sharp S."/>
            <person name="Smith T.C."/>
            <person name="Stanton J.D."/>
            <person name="Ullery H.E."/>
            <person name="Wilson R.J."/>
            <person name="Serrano M.G."/>
            <person name="Buck G."/>
            <person name="Lee V."/>
            <person name="Wang Y."/>
            <person name="Carvalho R."/>
            <person name="Voegtly L."/>
            <person name="Shi R."/>
            <person name="Duckworth R."/>
            <person name="Johnson A."/>
            <person name="Loviza R."/>
            <person name="Walstead R."/>
            <person name="Shah Z."/>
            <person name="Kiflezghi M."/>
            <person name="Wade K."/>
            <person name="Ball S.L."/>
            <person name="Bradley K.W."/>
            <person name="Asai D.J."/>
            <person name="Bowman C.A."/>
            <person name="Russell D.A."/>
            <person name="Pope W.H."/>
            <person name="Jacobs-Sera D."/>
            <person name="Hendrix R.W."/>
            <person name="Hatfull G.F."/>
        </authorList>
    </citation>
    <scope>NUCLEOTIDE SEQUENCE [LARGE SCALE GENOMIC DNA]</scope>
    <source>
        <strain evidence="3 4">DSM 27648</strain>
    </source>
</reference>
<evidence type="ECO:0000313" key="3">
    <source>
        <dbReference type="EMBL" id="AKU94822.1"/>
    </source>
</evidence>
<dbReference type="PROSITE" id="PS51257">
    <property type="entry name" value="PROKAR_LIPOPROTEIN"/>
    <property type="match status" value="1"/>
</dbReference>
<feature type="region of interest" description="Disordered" evidence="1">
    <location>
        <begin position="29"/>
        <end position="55"/>
    </location>
</feature>
<dbReference type="Proteomes" id="UP000064967">
    <property type="component" value="Chromosome"/>
</dbReference>
<dbReference type="STRING" id="1391654.AKJ09_01486"/>
<feature type="chain" id="PRO_5005465974" description="Type IV fimbrial biogenesis protein PilY1" evidence="2">
    <location>
        <begin position="24"/>
        <end position="402"/>
    </location>
</feature>
<keyword evidence="4" id="KW-1185">Reference proteome</keyword>
<dbReference type="EMBL" id="CP012333">
    <property type="protein sequence ID" value="AKU94822.1"/>
    <property type="molecule type" value="Genomic_DNA"/>
</dbReference>
<evidence type="ECO:0000256" key="1">
    <source>
        <dbReference type="SAM" id="MobiDB-lite"/>
    </source>
</evidence>